<proteinExistence type="predicted"/>
<dbReference type="AlphaFoldDB" id="A0A418VJY6"/>
<gene>
    <name evidence="1" type="ORF">D3877_29130</name>
</gene>
<dbReference type="Proteomes" id="UP000283458">
    <property type="component" value="Unassembled WGS sequence"/>
</dbReference>
<evidence type="ECO:0008006" key="3">
    <source>
        <dbReference type="Google" id="ProtNLM"/>
    </source>
</evidence>
<keyword evidence="2" id="KW-1185">Reference proteome</keyword>
<dbReference type="EMBL" id="QYUL01000008">
    <property type="protein sequence ID" value="RJF76450.1"/>
    <property type="molecule type" value="Genomic_DNA"/>
</dbReference>
<comment type="caution">
    <text evidence="1">The sequence shown here is derived from an EMBL/GenBank/DDBJ whole genome shotgun (WGS) entry which is preliminary data.</text>
</comment>
<organism evidence="1 2">
    <name type="scientific">Azospirillum cavernae</name>
    <dbReference type="NCBI Taxonomy" id="2320860"/>
    <lineage>
        <taxon>Bacteria</taxon>
        <taxon>Pseudomonadati</taxon>
        <taxon>Pseudomonadota</taxon>
        <taxon>Alphaproteobacteria</taxon>
        <taxon>Rhodospirillales</taxon>
        <taxon>Azospirillaceae</taxon>
        <taxon>Azospirillum</taxon>
    </lineage>
</organism>
<name>A0A418VJY6_9PROT</name>
<reference evidence="1 2" key="1">
    <citation type="submission" date="2018-09" db="EMBL/GenBank/DDBJ databases">
        <authorList>
            <person name="Zhu H."/>
        </authorList>
    </citation>
    <scope>NUCLEOTIDE SEQUENCE [LARGE SCALE GENOMIC DNA]</scope>
    <source>
        <strain evidence="1 2">K2W22B-5</strain>
    </source>
</reference>
<evidence type="ECO:0000313" key="1">
    <source>
        <dbReference type="EMBL" id="RJF76450.1"/>
    </source>
</evidence>
<sequence>MSQKRIDRAQVMRLYGEGLRATDVARAVGADRAMVAQIIRDHGGSPAARMAAKCIDLNVVRSLVELGLSQPAIAAELGVNEDAVRAAVKRAGLSRPAPPPPLDAVERREARRMRDSGMSVRAIARAFGRGSRAIRTALRPPRRARIPRQMLIAIHMRAAILDMAAAGATSAEIVARLRISESVVRRLRRASEYPPRWNHVDAGRALVLRAEGVRPAAVARLLGCSVSRVMSISRERGVGRGALGRKAEALLLDGMPVSEISRLLDADPDAITSALRQRAAFRAKREGSAMMAARP</sequence>
<dbReference type="Gene3D" id="1.10.10.60">
    <property type="entry name" value="Homeodomain-like"/>
    <property type="match status" value="2"/>
</dbReference>
<protein>
    <recommendedName>
        <fullName evidence="3">Helix-turn-helix domain-containing protein</fullName>
    </recommendedName>
</protein>
<evidence type="ECO:0000313" key="2">
    <source>
        <dbReference type="Proteomes" id="UP000283458"/>
    </source>
</evidence>
<dbReference type="RefSeq" id="WP_119834298.1">
    <property type="nucleotide sequence ID" value="NZ_QYUL01000008.1"/>
</dbReference>
<accession>A0A418VJY6</accession>